<protein>
    <submittedName>
        <fullName evidence="3">Endonuclease</fullName>
    </submittedName>
</protein>
<comment type="caution">
    <text evidence="3">The sequence shown here is derived from an EMBL/GenBank/DDBJ whole genome shotgun (WGS) entry which is preliminary data.</text>
</comment>
<dbReference type="Proteomes" id="UP000199663">
    <property type="component" value="Unassembled WGS sequence"/>
</dbReference>
<evidence type="ECO:0000313" key="4">
    <source>
        <dbReference type="Proteomes" id="UP000199663"/>
    </source>
</evidence>
<reference evidence="3 4" key="1">
    <citation type="submission" date="2016-10" db="EMBL/GenBank/DDBJ databases">
        <authorList>
            <person name="Varghese N."/>
            <person name="Submissions S."/>
        </authorList>
    </citation>
    <scope>NUCLEOTIDE SEQUENCE [LARGE SCALE GENOMIC DNA]</scope>
    <source>
        <strain evidence="3 4">DSM 17997</strain>
    </source>
</reference>
<dbReference type="InterPro" id="IPR035901">
    <property type="entry name" value="GIY-YIG_endonuc_sf"/>
</dbReference>
<keyword evidence="3" id="KW-0378">Hydrolase</keyword>
<dbReference type="Pfam" id="PF01541">
    <property type="entry name" value="GIY-YIG"/>
    <property type="match status" value="1"/>
</dbReference>
<dbReference type="PANTHER" id="PTHR34477">
    <property type="entry name" value="UPF0213 PROTEIN YHBQ"/>
    <property type="match status" value="1"/>
</dbReference>
<dbReference type="InterPro" id="IPR050190">
    <property type="entry name" value="UPF0213_domain"/>
</dbReference>
<gene>
    <name evidence="3" type="ORF">SAMN05444412_104122</name>
</gene>
<evidence type="ECO:0000313" key="3">
    <source>
        <dbReference type="EMBL" id="SDY97416.1"/>
    </source>
</evidence>
<sequence>MAYHFYILSSRILQKYYLGHTGEVLEERLRKHNSNHKGFTGRSNDWEVIYFEPFGTKSLAYRRELEVKSWKSKARVEALIKGHLPDSKL</sequence>
<evidence type="ECO:0000256" key="1">
    <source>
        <dbReference type="ARBA" id="ARBA00007435"/>
    </source>
</evidence>
<dbReference type="SUPFAM" id="SSF82771">
    <property type="entry name" value="GIY-YIG endonuclease"/>
    <property type="match status" value="1"/>
</dbReference>
<dbReference type="InterPro" id="IPR000305">
    <property type="entry name" value="GIY-YIG_endonuc"/>
</dbReference>
<comment type="similarity">
    <text evidence="1">Belongs to the UPF0213 family.</text>
</comment>
<dbReference type="Gene3D" id="3.40.1440.10">
    <property type="entry name" value="GIY-YIG endonuclease"/>
    <property type="match status" value="1"/>
</dbReference>
<dbReference type="PROSITE" id="PS50164">
    <property type="entry name" value="GIY_YIG"/>
    <property type="match status" value="1"/>
</dbReference>
<dbReference type="EMBL" id="FNQC01000004">
    <property type="protein sequence ID" value="SDY97416.1"/>
    <property type="molecule type" value="Genomic_DNA"/>
</dbReference>
<organism evidence="3 4">
    <name type="scientific">Rhodonellum ikkaensis</name>
    <dbReference type="NCBI Taxonomy" id="336829"/>
    <lineage>
        <taxon>Bacteria</taxon>
        <taxon>Pseudomonadati</taxon>
        <taxon>Bacteroidota</taxon>
        <taxon>Cytophagia</taxon>
        <taxon>Cytophagales</taxon>
        <taxon>Cytophagaceae</taxon>
        <taxon>Rhodonellum</taxon>
    </lineage>
</organism>
<feature type="domain" description="GIY-YIG" evidence="2">
    <location>
        <begin position="1"/>
        <end position="78"/>
    </location>
</feature>
<evidence type="ECO:0000259" key="2">
    <source>
        <dbReference type="PROSITE" id="PS50164"/>
    </source>
</evidence>
<name>A0A1H3P8H4_9BACT</name>
<accession>A0A1H3P8H4</accession>
<dbReference type="GO" id="GO:0004519">
    <property type="term" value="F:endonuclease activity"/>
    <property type="evidence" value="ECO:0007669"/>
    <property type="project" value="UniProtKB-KW"/>
</dbReference>
<dbReference type="CDD" id="cd10449">
    <property type="entry name" value="GIY-YIG_SLX1_like"/>
    <property type="match status" value="1"/>
</dbReference>
<keyword evidence="3" id="KW-0540">Nuclease</keyword>
<keyword evidence="4" id="KW-1185">Reference proteome</keyword>
<dbReference type="PANTHER" id="PTHR34477:SF1">
    <property type="entry name" value="UPF0213 PROTEIN YHBQ"/>
    <property type="match status" value="1"/>
</dbReference>
<keyword evidence="3" id="KW-0255">Endonuclease</keyword>
<dbReference type="RefSeq" id="WP_019598086.1">
    <property type="nucleotide sequence ID" value="NZ_FNQC01000004.1"/>
</dbReference>
<proteinExistence type="inferred from homology"/>